<keyword evidence="5 7" id="KW-0238">DNA-binding</keyword>
<dbReference type="GO" id="GO:0009295">
    <property type="term" value="C:nucleoid"/>
    <property type="evidence" value="ECO:0007669"/>
    <property type="project" value="UniProtKB-SubCell"/>
</dbReference>
<evidence type="ECO:0000256" key="3">
    <source>
        <dbReference type="ARBA" id="ARBA00022737"/>
    </source>
</evidence>
<evidence type="ECO:0000256" key="5">
    <source>
        <dbReference type="ARBA" id="ARBA00023125"/>
    </source>
</evidence>
<organism evidence="9 10">
    <name type="scientific">Candidatus Ornithospirochaeta stercoripullorum</name>
    <dbReference type="NCBI Taxonomy" id="2840899"/>
    <lineage>
        <taxon>Bacteria</taxon>
        <taxon>Pseudomonadati</taxon>
        <taxon>Spirochaetota</taxon>
        <taxon>Spirochaetia</taxon>
        <taxon>Spirochaetales</taxon>
        <taxon>Spirochaetaceae</taxon>
        <taxon>Spirochaetaceae incertae sedis</taxon>
        <taxon>Candidatus Ornithospirochaeta</taxon>
    </lineage>
</organism>
<dbReference type="GO" id="GO:0005737">
    <property type="term" value="C:cytoplasm"/>
    <property type="evidence" value="ECO:0007669"/>
    <property type="project" value="UniProtKB-UniRule"/>
</dbReference>
<dbReference type="InterPro" id="IPR003444">
    <property type="entry name" value="MraZ"/>
</dbReference>
<dbReference type="Gene3D" id="3.40.1550.20">
    <property type="entry name" value="Transcriptional regulator MraZ domain"/>
    <property type="match status" value="1"/>
</dbReference>
<dbReference type="SUPFAM" id="SSF89447">
    <property type="entry name" value="AbrB/MazE/MraZ-like"/>
    <property type="match status" value="1"/>
</dbReference>
<evidence type="ECO:0000256" key="7">
    <source>
        <dbReference type="HAMAP-Rule" id="MF_01008"/>
    </source>
</evidence>
<dbReference type="PANTHER" id="PTHR34701">
    <property type="entry name" value="TRANSCRIPTIONAL REGULATOR MRAZ"/>
    <property type="match status" value="1"/>
</dbReference>
<evidence type="ECO:0000313" key="9">
    <source>
        <dbReference type="EMBL" id="MBO8436995.1"/>
    </source>
</evidence>
<dbReference type="GO" id="GO:0051301">
    <property type="term" value="P:cell division"/>
    <property type="evidence" value="ECO:0007669"/>
    <property type="project" value="UniProtKB-KW"/>
</dbReference>
<dbReference type="PROSITE" id="PS51740">
    <property type="entry name" value="SPOVT_ABRB"/>
    <property type="match status" value="2"/>
</dbReference>
<keyword evidence="9" id="KW-0131">Cell cycle</keyword>
<dbReference type="PANTHER" id="PTHR34701:SF1">
    <property type="entry name" value="TRANSCRIPTIONAL REGULATOR MRAZ"/>
    <property type="match status" value="1"/>
</dbReference>
<dbReference type="CDD" id="cd16321">
    <property type="entry name" value="MraZ_C"/>
    <property type="match status" value="1"/>
</dbReference>
<keyword evidence="6 7" id="KW-0804">Transcription</keyword>
<dbReference type="InterPro" id="IPR038619">
    <property type="entry name" value="MraZ_sf"/>
</dbReference>
<evidence type="ECO:0000259" key="8">
    <source>
        <dbReference type="PROSITE" id="PS51740"/>
    </source>
</evidence>
<gene>
    <name evidence="7" type="primary">mraZ</name>
    <name evidence="9" type="ORF">IAA97_08460</name>
</gene>
<feature type="domain" description="SpoVT-AbrB" evidence="8">
    <location>
        <begin position="83"/>
        <end position="128"/>
    </location>
</feature>
<reference evidence="9" key="2">
    <citation type="journal article" date="2021" name="PeerJ">
        <title>Extensive microbial diversity within the chicken gut microbiome revealed by metagenomics and culture.</title>
        <authorList>
            <person name="Gilroy R."/>
            <person name="Ravi A."/>
            <person name="Getino M."/>
            <person name="Pursley I."/>
            <person name="Horton D.L."/>
            <person name="Alikhan N.F."/>
            <person name="Baker D."/>
            <person name="Gharbi K."/>
            <person name="Hall N."/>
            <person name="Watson M."/>
            <person name="Adriaenssens E.M."/>
            <person name="Foster-Nyarko E."/>
            <person name="Jarju S."/>
            <person name="Secka A."/>
            <person name="Antonio M."/>
            <person name="Oren A."/>
            <person name="Chaudhuri R.R."/>
            <person name="La Ragione R."/>
            <person name="Hildebrand F."/>
            <person name="Pallen M.J."/>
        </authorList>
    </citation>
    <scope>NUCLEOTIDE SEQUENCE</scope>
    <source>
        <strain evidence="9">7293</strain>
    </source>
</reference>
<sequence>MQLLTGMYNARIDDKGRLSLPARLRTALAAEQVVVLPGLDGNHLMIMKPEYFEKDFSEPILSSPMAMLDKKKRILIRKLIAPAIYVDIDSSGRINIPPQIREQYSLPNKSEALFVGAGYTVELWNPEVFAAADEGESISDLAQELFEEKE</sequence>
<proteinExistence type="inferred from homology"/>
<evidence type="ECO:0000256" key="1">
    <source>
        <dbReference type="ARBA" id="ARBA00013860"/>
    </source>
</evidence>
<comment type="caution">
    <text evidence="9">The sequence shown here is derived from an EMBL/GenBank/DDBJ whole genome shotgun (WGS) entry which is preliminary data.</text>
</comment>
<reference evidence="9" key="1">
    <citation type="submission" date="2020-10" db="EMBL/GenBank/DDBJ databases">
        <authorList>
            <person name="Gilroy R."/>
        </authorList>
    </citation>
    <scope>NUCLEOTIDE SEQUENCE</scope>
    <source>
        <strain evidence="9">7293</strain>
    </source>
</reference>
<keyword evidence="4 7" id="KW-0805">Transcription regulation</keyword>
<comment type="similarity">
    <text evidence="7">Belongs to the MraZ family.</text>
</comment>
<keyword evidence="2 7" id="KW-0963">Cytoplasm</keyword>
<dbReference type="Proteomes" id="UP000823615">
    <property type="component" value="Unassembled WGS sequence"/>
</dbReference>
<dbReference type="InterPro" id="IPR020603">
    <property type="entry name" value="MraZ_dom"/>
</dbReference>
<feature type="domain" description="SpoVT-AbrB" evidence="8">
    <location>
        <begin position="7"/>
        <end position="51"/>
    </location>
</feature>
<dbReference type="InterPro" id="IPR035642">
    <property type="entry name" value="MraZ_N"/>
</dbReference>
<dbReference type="GO" id="GO:0000976">
    <property type="term" value="F:transcription cis-regulatory region binding"/>
    <property type="evidence" value="ECO:0007669"/>
    <property type="project" value="TreeGrafter"/>
</dbReference>
<dbReference type="EMBL" id="JADIMT010000095">
    <property type="protein sequence ID" value="MBO8436995.1"/>
    <property type="molecule type" value="Genomic_DNA"/>
</dbReference>
<dbReference type="Pfam" id="PF02381">
    <property type="entry name" value="MraZ"/>
    <property type="match status" value="2"/>
</dbReference>
<evidence type="ECO:0000256" key="6">
    <source>
        <dbReference type="ARBA" id="ARBA00023163"/>
    </source>
</evidence>
<accession>A0A9D9E1Z2</accession>
<dbReference type="InterPro" id="IPR007159">
    <property type="entry name" value="SpoVT-AbrB_dom"/>
</dbReference>
<protein>
    <recommendedName>
        <fullName evidence="1 7">Transcriptional regulator MraZ</fullName>
    </recommendedName>
</protein>
<name>A0A9D9E1Z2_9SPIO</name>
<dbReference type="InterPro" id="IPR037914">
    <property type="entry name" value="SpoVT-AbrB_sf"/>
</dbReference>
<dbReference type="AlphaFoldDB" id="A0A9D9E1Z2"/>
<evidence type="ECO:0000256" key="2">
    <source>
        <dbReference type="ARBA" id="ARBA00022490"/>
    </source>
</evidence>
<keyword evidence="9" id="KW-0132">Cell division</keyword>
<dbReference type="HAMAP" id="MF_01008">
    <property type="entry name" value="MraZ"/>
    <property type="match status" value="1"/>
</dbReference>
<comment type="subcellular location">
    <subcellularLocation>
        <location evidence="7">Cytoplasm</location>
        <location evidence="7">Nucleoid</location>
    </subcellularLocation>
</comment>
<dbReference type="GO" id="GO:0003700">
    <property type="term" value="F:DNA-binding transcription factor activity"/>
    <property type="evidence" value="ECO:0007669"/>
    <property type="project" value="UniProtKB-UniRule"/>
</dbReference>
<dbReference type="CDD" id="cd16320">
    <property type="entry name" value="MraZ_N"/>
    <property type="match status" value="1"/>
</dbReference>
<dbReference type="GO" id="GO:2000143">
    <property type="term" value="P:negative regulation of DNA-templated transcription initiation"/>
    <property type="evidence" value="ECO:0007669"/>
    <property type="project" value="TreeGrafter"/>
</dbReference>
<evidence type="ECO:0000313" key="10">
    <source>
        <dbReference type="Proteomes" id="UP000823615"/>
    </source>
</evidence>
<keyword evidence="3" id="KW-0677">Repeat</keyword>
<dbReference type="InterPro" id="IPR035644">
    <property type="entry name" value="MraZ_C"/>
</dbReference>
<comment type="subunit">
    <text evidence="7">Forms oligomers.</text>
</comment>
<evidence type="ECO:0000256" key="4">
    <source>
        <dbReference type="ARBA" id="ARBA00023015"/>
    </source>
</evidence>